<dbReference type="InterPro" id="IPR000467">
    <property type="entry name" value="G_patch_dom"/>
</dbReference>
<dbReference type="OMA" id="PCWDQSS"/>
<dbReference type="Proteomes" id="UP000191691">
    <property type="component" value="Unassembled WGS sequence"/>
</dbReference>
<evidence type="ECO:0000256" key="9">
    <source>
        <dbReference type="ARBA" id="ARBA00043878"/>
    </source>
</evidence>
<evidence type="ECO:0000256" key="4">
    <source>
        <dbReference type="ARBA" id="ARBA00023242"/>
    </source>
</evidence>
<comment type="caution">
    <text evidence="12">The sequence shown here is derived from an EMBL/GenBank/DDBJ whole genome shotgun (WGS) entry which is preliminary data.</text>
</comment>
<keyword evidence="4" id="KW-0539">Nucleus</keyword>
<dbReference type="STRING" id="60175.A0A1V6YVP8"/>
<protein>
    <recommendedName>
        <fullName evidence="7">Protein PXR1</fullName>
    </recommendedName>
    <alternativeName>
        <fullName evidence="8">PinX1-related protein 1</fullName>
    </alternativeName>
    <alternativeName>
        <fullName evidence="6">Protein pxr1</fullName>
    </alternativeName>
</protein>
<accession>A0A1V6YVP8</accession>
<evidence type="ECO:0000256" key="8">
    <source>
        <dbReference type="ARBA" id="ARBA00041961"/>
    </source>
</evidence>
<comment type="similarity">
    <text evidence="5">Belongs to the PINX1 family.</text>
</comment>
<name>A0A1V6YVP8_PENNA</name>
<evidence type="ECO:0000259" key="11">
    <source>
        <dbReference type="PROSITE" id="PS50174"/>
    </source>
</evidence>
<feature type="compositionally biased region" description="Basic residues" evidence="10">
    <location>
        <begin position="226"/>
        <end position="235"/>
    </location>
</feature>
<evidence type="ECO:0000256" key="3">
    <source>
        <dbReference type="ARBA" id="ARBA00022552"/>
    </source>
</evidence>
<keyword evidence="2" id="KW-0690">Ribosome biogenesis</keyword>
<dbReference type="PROSITE" id="PS50174">
    <property type="entry name" value="G_PATCH"/>
    <property type="match status" value="1"/>
</dbReference>
<reference evidence="13" key="1">
    <citation type="journal article" date="2017" name="Nat. Microbiol.">
        <title>Global analysis of biosynthetic gene clusters reveals vast potential of secondary metabolite production in Penicillium species.</title>
        <authorList>
            <person name="Nielsen J.C."/>
            <person name="Grijseels S."/>
            <person name="Prigent S."/>
            <person name="Ji B."/>
            <person name="Dainat J."/>
            <person name="Nielsen K.F."/>
            <person name="Frisvad J.C."/>
            <person name="Workman M."/>
            <person name="Nielsen J."/>
        </authorList>
    </citation>
    <scope>NUCLEOTIDE SEQUENCE [LARGE SCALE GENOMIC DNA]</scope>
    <source>
        <strain evidence="13">IBT 13039</strain>
    </source>
</reference>
<evidence type="ECO:0000256" key="1">
    <source>
        <dbReference type="ARBA" id="ARBA00004604"/>
    </source>
</evidence>
<evidence type="ECO:0000256" key="7">
    <source>
        <dbReference type="ARBA" id="ARBA00040376"/>
    </source>
</evidence>
<sequence>MGLAGPRKNTKIGNDPNNTQWTRSTSGFGHRIMSSQGWTPGSLLGAKDAAHANLLTAASASHIKVTLKDDNLGLGARIGRECEPTGLDAFKGLLGRLNGKSEVELKKDERKREDVRLARYAALKFPEVRFVSGGLLAQEKEPEIPPPITQDATQKKSKSDKKESTKTTEDDETSSSESDAPDRKSKSESKSKSKSKSKAKSKSKSKSKRSRSRDETDGNESSSESKKKKKSKKRKADSEQSDSSNKTSEPESKVAATISRERRPMGRNVTRSRHIAQKKRAIMDDKSLNEIFMIKA</sequence>
<dbReference type="EMBL" id="MOOB01000010">
    <property type="protein sequence ID" value="OQE91262.1"/>
    <property type="molecule type" value="Genomic_DNA"/>
</dbReference>
<feature type="compositionally biased region" description="Basic and acidic residues" evidence="10">
    <location>
        <begin position="180"/>
        <end position="191"/>
    </location>
</feature>
<dbReference type="SMART" id="SM00443">
    <property type="entry name" value="G_patch"/>
    <property type="match status" value="1"/>
</dbReference>
<feature type="region of interest" description="Disordered" evidence="10">
    <location>
        <begin position="1"/>
        <end position="27"/>
    </location>
</feature>
<gene>
    <name evidence="12" type="ORF">PENNAL_c0010G08840</name>
</gene>
<dbReference type="GO" id="GO:0005730">
    <property type="term" value="C:nucleolus"/>
    <property type="evidence" value="ECO:0007669"/>
    <property type="project" value="UniProtKB-SubCell"/>
</dbReference>
<evidence type="ECO:0000313" key="13">
    <source>
        <dbReference type="Proteomes" id="UP000191691"/>
    </source>
</evidence>
<evidence type="ECO:0000256" key="6">
    <source>
        <dbReference type="ARBA" id="ARBA00040137"/>
    </source>
</evidence>
<comment type="function">
    <text evidence="9">Involved in rRNA-processing at A0, A1 and A2 sites and negatively regulates telomerase.</text>
</comment>
<keyword evidence="3" id="KW-0698">rRNA processing</keyword>
<dbReference type="AlphaFoldDB" id="A0A1V6YVP8"/>
<evidence type="ECO:0000256" key="2">
    <source>
        <dbReference type="ARBA" id="ARBA00022517"/>
    </source>
</evidence>
<comment type="subcellular location">
    <subcellularLocation>
        <location evidence="1">Nucleus</location>
        <location evidence="1">Nucleolus</location>
    </subcellularLocation>
</comment>
<evidence type="ECO:0000256" key="10">
    <source>
        <dbReference type="SAM" id="MobiDB-lite"/>
    </source>
</evidence>
<proteinExistence type="inferred from homology"/>
<feature type="domain" description="G-patch" evidence="11">
    <location>
        <begin position="25"/>
        <end position="79"/>
    </location>
</feature>
<dbReference type="GO" id="GO:0003676">
    <property type="term" value="F:nucleic acid binding"/>
    <property type="evidence" value="ECO:0007669"/>
    <property type="project" value="InterPro"/>
</dbReference>
<feature type="compositionally biased region" description="Polar residues" evidence="10">
    <location>
        <begin position="11"/>
        <end position="27"/>
    </location>
</feature>
<dbReference type="InterPro" id="IPR050656">
    <property type="entry name" value="PINX1"/>
</dbReference>
<feature type="region of interest" description="Disordered" evidence="10">
    <location>
        <begin position="138"/>
        <end position="277"/>
    </location>
</feature>
<organism evidence="12 13">
    <name type="scientific">Penicillium nalgiovense</name>
    <dbReference type="NCBI Taxonomy" id="60175"/>
    <lineage>
        <taxon>Eukaryota</taxon>
        <taxon>Fungi</taxon>
        <taxon>Dikarya</taxon>
        <taxon>Ascomycota</taxon>
        <taxon>Pezizomycotina</taxon>
        <taxon>Eurotiomycetes</taxon>
        <taxon>Eurotiomycetidae</taxon>
        <taxon>Eurotiales</taxon>
        <taxon>Aspergillaceae</taxon>
        <taxon>Penicillium</taxon>
    </lineage>
</organism>
<dbReference type="Pfam" id="PF01585">
    <property type="entry name" value="G-patch"/>
    <property type="match status" value="1"/>
</dbReference>
<dbReference type="GO" id="GO:0006364">
    <property type="term" value="P:rRNA processing"/>
    <property type="evidence" value="ECO:0007669"/>
    <property type="project" value="UniProtKB-KW"/>
</dbReference>
<keyword evidence="13" id="KW-1185">Reference proteome</keyword>
<dbReference type="PANTHER" id="PTHR23149:SF31">
    <property type="entry name" value="PROTEIN PXR1"/>
    <property type="match status" value="1"/>
</dbReference>
<dbReference type="PANTHER" id="PTHR23149">
    <property type="entry name" value="G PATCH DOMAIN CONTAINING PROTEIN"/>
    <property type="match status" value="1"/>
</dbReference>
<evidence type="ECO:0000313" key="12">
    <source>
        <dbReference type="EMBL" id="OQE91262.1"/>
    </source>
</evidence>
<feature type="compositionally biased region" description="Basic residues" evidence="10">
    <location>
        <begin position="192"/>
        <end position="211"/>
    </location>
</feature>
<evidence type="ECO:0000256" key="5">
    <source>
        <dbReference type="ARBA" id="ARBA00038007"/>
    </source>
</evidence>